<gene>
    <name evidence="1" type="ordered locus">Avin_18030</name>
</gene>
<keyword evidence="2" id="KW-1185">Reference proteome</keyword>
<accession>C1DDP5</accession>
<evidence type="ECO:0000313" key="2">
    <source>
        <dbReference type="Proteomes" id="UP000002424"/>
    </source>
</evidence>
<sequence length="33" mass="3864">MIFQHRRKFADGILPDFCKVLIQSLCRPWPGSC</sequence>
<dbReference type="STRING" id="322710.Avin_18030"/>
<dbReference type="EMBL" id="CP001157">
    <property type="protein sequence ID" value="ACO78016.1"/>
    <property type="molecule type" value="Genomic_DNA"/>
</dbReference>
<dbReference type="EnsemblBacteria" id="ACO78016">
    <property type="protein sequence ID" value="ACO78016"/>
    <property type="gene ID" value="Avin_18030"/>
</dbReference>
<name>C1DDP5_AZOVD</name>
<dbReference type="AlphaFoldDB" id="C1DDP5"/>
<protein>
    <submittedName>
        <fullName evidence="1">Uncharacterized protein</fullName>
    </submittedName>
</protein>
<dbReference type="KEGG" id="avn:Avin_18030"/>
<evidence type="ECO:0000313" key="1">
    <source>
        <dbReference type="EMBL" id="ACO78016.1"/>
    </source>
</evidence>
<proteinExistence type="predicted"/>
<dbReference type="Proteomes" id="UP000002424">
    <property type="component" value="Chromosome"/>
</dbReference>
<dbReference type="HOGENOM" id="CLU_3380294_0_0_6"/>
<reference evidence="1 2" key="1">
    <citation type="journal article" date="2009" name="J. Bacteriol.">
        <title>Genome sequence of Azotobacter vinelandii, an obligate aerobe specialized to support diverse anaerobic metabolic processes.</title>
        <authorList>
            <person name="Setubal J.C."/>
            <person name="dos Santos P."/>
            <person name="Goldman B.S."/>
            <person name="Ertesvag H."/>
            <person name="Espin G."/>
            <person name="Rubio L.M."/>
            <person name="Valla S."/>
            <person name="Almeida N.F."/>
            <person name="Balasubramanian D."/>
            <person name="Cromes L."/>
            <person name="Curatti L."/>
            <person name="Du Z."/>
            <person name="Godsy E."/>
            <person name="Goodner B."/>
            <person name="Hellner-Burris K."/>
            <person name="Hernandez J.A."/>
            <person name="Houmiel K."/>
            <person name="Imperial J."/>
            <person name="Kennedy C."/>
            <person name="Larson T.J."/>
            <person name="Latreille P."/>
            <person name="Ligon L.S."/>
            <person name="Lu J."/>
            <person name="Maerk M."/>
            <person name="Miller N.M."/>
            <person name="Norton S."/>
            <person name="O'Carroll I.P."/>
            <person name="Paulsen I."/>
            <person name="Raulfs E.C."/>
            <person name="Roemer R."/>
            <person name="Rosser J."/>
            <person name="Segura D."/>
            <person name="Slater S."/>
            <person name="Stricklin S.L."/>
            <person name="Studholme D.J."/>
            <person name="Sun J."/>
            <person name="Viana C.J."/>
            <person name="Wallin E."/>
            <person name="Wang B."/>
            <person name="Wheeler C."/>
            <person name="Zhu H."/>
            <person name="Dean D.R."/>
            <person name="Dixon R."/>
            <person name="Wood D."/>
        </authorList>
    </citation>
    <scope>NUCLEOTIDE SEQUENCE [LARGE SCALE GENOMIC DNA]</scope>
    <source>
        <strain evidence="2">DJ / ATCC BAA-1303</strain>
    </source>
</reference>
<organism evidence="1 2">
    <name type="scientific">Azotobacter vinelandii (strain DJ / ATCC BAA-1303)</name>
    <dbReference type="NCBI Taxonomy" id="322710"/>
    <lineage>
        <taxon>Bacteria</taxon>
        <taxon>Pseudomonadati</taxon>
        <taxon>Pseudomonadota</taxon>
        <taxon>Gammaproteobacteria</taxon>
        <taxon>Pseudomonadales</taxon>
        <taxon>Pseudomonadaceae</taxon>
        <taxon>Azotobacter</taxon>
    </lineage>
</organism>